<dbReference type="EMBL" id="VUNA01000030">
    <property type="protein sequence ID" value="MST71480.1"/>
    <property type="molecule type" value="Genomic_DNA"/>
</dbReference>
<dbReference type="AlphaFoldDB" id="A0A6N7X7J5"/>
<evidence type="ECO:0000313" key="1">
    <source>
        <dbReference type="EMBL" id="MST71480.1"/>
    </source>
</evidence>
<accession>A0A6N7X7J5</accession>
<name>A0A6N7X7J5_9FIRM</name>
<organism evidence="1 2">
    <name type="scientific">Mogibacterium kristiansenii</name>
    <dbReference type="NCBI Taxonomy" id="2606708"/>
    <lineage>
        <taxon>Bacteria</taxon>
        <taxon>Bacillati</taxon>
        <taxon>Bacillota</taxon>
        <taxon>Clostridia</taxon>
        <taxon>Peptostreptococcales</taxon>
        <taxon>Anaerovoracaceae</taxon>
        <taxon>Mogibacterium</taxon>
    </lineage>
</organism>
<reference evidence="1 2" key="1">
    <citation type="submission" date="2019-08" db="EMBL/GenBank/DDBJ databases">
        <title>In-depth cultivation of the pig gut microbiome towards novel bacterial diversity and tailored functional studies.</title>
        <authorList>
            <person name="Wylensek D."/>
            <person name="Hitch T.C.A."/>
            <person name="Clavel T."/>
        </authorList>
    </citation>
    <scope>NUCLEOTIDE SEQUENCE [LARGE SCALE GENOMIC DNA]</scope>
    <source>
        <strain evidence="1 2">WCA-MUC-591-APC-4B</strain>
    </source>
</reference>
<comment type="caution">
    <text evidence="1">The sequence shown here is derived from an EMBL/GenBank/DDBJ whole genome shotgun (WGS) entry which is preliminary data.</text>
</comment>
<sequence>MEKCIDCGASMEYIGNHEWECTECGTIYEIDGIDYDDEERLSVCDAALIWISNGMDEDYTFGYSEEELKDAL</sequence>
<protein>
    <submittedName>
        <fullName evidence="1">Uncharacterized protein</fullName>
    </submittedName>
</protein>
<keyword evidence="2" id="KW-1185">Reference proteome</keyword>
<dbReference type="RefSeq" id="WP_154555043.1">
    <property type="nucleotide sequence ID" value="NZ_VUNA01000030.1"/>
</dbReference>
<evidence type="ECO:0000313" key="2">
    <source>
        <dbReference type="Proteomes" id="UP000469424"/>
    </source>
</evidence>
<gene>
    <name evidence="1" type="ORF">FYJ65_09215</name>
</gene>
<proteinExistence type="predicted"/>
<dbReference type="Proteomes" id="UP000469424">
    <property type="component" value="Unassembled WGS sequence"/>
</dbReference>